<evidence type="ECO:0000259" key="1">
    <source>
        <dbReference type="Pfam" id="PF13501"/>
    </source>
</evidence>
<dbReference type="InterPro" id="IPR032711">
    <property type="entry name" value="SoxY"/>
</dbReference>
<dbReference type="InterPro" id="IPR038162">
    <property type="entry name" value="SoxY_sf"/>
</dbReference>
<keyword evidence="3" id="KW-1185">Reference proteome</keyword>
<dbReference type="Proteomes" id="UP000442533">
    <property type="component" value="Unassembled WGS sequence"/>
</dbReference>
<dbReference type="Gene3D" id="2.60.40.2470">
    <property type="entry name" value="SoxY domain"/>
    <property type="match status" value="1"/>
</dbReference>
<gene>
    <name evidence="2" type="ORF">GL279_08655</name>
</gene>
<name>A0A844H8E3_9RHOB</name>
<evidence type="ECO:0000313" key="3">
    <source>
        <dbReference type="Proteomes" id="UP000442533"/>
    </source>
</evidence>
<comment type="caution">
    <text evidence="2">The sequence shown here is derived from an EMBL/GenBank/DDBJ whole genome shotgun (WGS) entry which is preliminary data.</text>
</comment>
<proteinExistence type="predicted"/>
<organism evidence="2 3">
    <name type="scientific">Paracoccus limosus</name>
    <dbReference type="NCBI Taxonomy" id="913252"/>
    <lineage>
        <taxon>Bacteria</taxon>
        <taxon>Pseudomonadati</taxon>
        <taxon>Pseudomonadota</taxon>
        <taxon>Alphaproteobacteria</taxon>
        <taxon>Rhodobacterales</taxon>
        <taxon>Paracoccaceae</taxon>
        <taxon>Paracoccus</taxon>
    </lineage>
</organism>
<evidence type="ECO:0000313" key="2">
    <source>
        <dbReference type="EMBL" id="MTH34668.1"/>
    </source>
</evidence>
<dbReference type="InterPro" id="IPR013783">
    <property type="entry name" value="Ig-like_fold"/>
</dbReference>
<dbReference type="Gene3D" id="2.60.40.10">
    <property type="entry name" value="Immunoglobulins"/>
    <property type="match status" value="1"/>
</dbReference>
<sequence>MTVIISDMLPGGTAGLIQPATGDAATGGDAFDSGMWPTHRAEYLGADAPWRQDPAMVVLAPRAAENSAHVPFVIDATALPGVVERIVVTVDYSPFAHALTFHPGRALPFLGFGVKYEVAGALRASARIGGEWHVGAAWVSALGGGCSAPAAVHARPDWQQGFGQMRGRLWQKTGRLVVSIRHPQDTGLADGIPAHHLTELALYDAQGARIANLELFEPLEENPTLTFVLPPDLARQPVTIRSRDNLGDSFTGTVRPDA</sequence>
<feature type="domain" description="Ig-like SoxY" evidence="1">
    <location>
        <begin position="41"/>
        <end position="146"/>
    </location>
</feature>
<dbReference type="EMBL" id="WMIF01000009">
    <property type="protein sequence ID" value="MTH34668.1"/>
    <property type="molecule type" value="Genomic_DNA"/>
</dbReference>
<protein>
    <submittedName>
        <fullName evidence="2">Quinoprotein dehydrogenase-associated SoxYZ-like carrier</fullName>
    </submittedName>
</protein>
<reference evidence="2 3" key="1">
    <citation type="submission" date="2019-11" db="EMBL/GenBank/DDBJ databases">
        <authorList>
            <person name="Dong K."/>
        </authorList>
    </citation>
    <scope>NUCLEOTIDE SEQUENCE [LARGE SCALE GENOMIC DNA]</scope>
    <source>
        <strain evidence="2 3">JCM 17370</strain>
    </source>
</reference>
<dbReference type="InterPro" id="IPR014756">
    <property type="entry name" value="Ig_E-set"/>
</dbReference>
<dbReference type="RefSeq" id="WP_155064227.1">
    <property type="nucleotide sequence ID" value="NZ_WMIF01000009.1"/>
</dbReference>
<dbReference type="InterPro" id="IPR030831">
    <property type="entry name" value="Fuse-rel_SoxYZ"/>
</dbReference>
<dbReference type="NCBIfam" id="TIGR04557">
    <property type="entry name" value="fuse_rel_SoxYZ"/>
    <property type="match status" value="1"/>
</dbReference>
<dbReference type="OrthoDB" id="5343309at2"/>
<accession>A0A844H8E3</accession>
<dbReference type="Pfam" id="PF13501">
    <property type="entry name" value="SoxY"/>
    <property type="match status" value="1"/>
</dbReference>
<dbReference type="SUPFAM" id="SSF81296">
    <property type="entry name" value="E set domains"/>
    <property type="match status" value="1"/>
</dbReference>
<dbReference type="AlphaFoldDB" id="A0A844H8E3"/>